<keyword evidence="2" id="KW-1185">Reference proteome</keyword>
<dbReference type="AlphaFoldDB" id="A0A9P9RBQ8"/>
<protein>
    <submittedName>
        <fullName evidence="1">Uncharacterized protein</fullName>
    </submittedName>
</protein>
<proteinExistence type="predicted"/>
<evidence type="ECO:0000313" key="2">
    <source>
        <dbReference type="Proteomes" id="UP000736672"/>
    </source>
</evidence>
<reference evidence="1" key="1">
    <citation type="journal article" date="2021" name="Nat. Commun.">
        <title>Genetic determinants of endophytism in the Arabidopsis root mycobiome.</title>
        <authorList>
            <person name="Mesny F."/>
            <person name="Miyauchi S."/>
            <person name="Thiergart T."/>
            <person name="Pickel B."/>
            <person name="Atanasova L."/>
            <person name="Karlsson M."/>
            <person name="Huettel B."/>
            <person name="Barry K.W."/>
            <person name="Haridas S."/>
            <person name="Chen C."/>
            <person name="Bauer D."/>
            <person name="Andreopoulos W."/>
            <person name="Pangilinan J."/>
            <person name="LaButti K."/>
            <person name="Riley R."/>
            <person name="Lipzen A."/>
            <person name="Clum A."/>
            <person name="Drula E."/>
            <person name="Henrissat B."/>
            <person name="Kohler A."/>
            <person name="Grigoriev I.V."/>
            <person name="Martin F.M."/>
            <person name="Hacquard S."/>
        </authorList>
    </citation>
    <scope>NUCLEOTIDE SEQUENCE</scope>
    <source>
        <strain evidence="1">FSSC 5 MPI-SDFR-AT-0091</strain>
    </source>
</reference>
<dbReference type="EMBL" id="JAGTJS010000002">
    <property type="protein sequence ID" value="KAH7273711.1"/>
    <property type="molecule type" value="Genomic_DNA"/>
</dbReference>
<dbReference type="Proteomes" id="UP000736672">
    <property type="component" value="Unassembled WGS sequence"/>
</dbReference>
<comment type="caution">
    <text evidence="1">The sequence shown here is derived from an EMBL/GenBank/DDBJ whole genome shotgun (WGS) entry which is preliminary data.</text>
</comment>
<organism evidence="1 2">
    <name type="scientific">Fusarium solani</name>
    <name type="common">Filamentous fungus</name>
    <dbReference type="NCBI Taxonomy" id="169388"/>
    <lineage>
        <taxon>Eukaryota</taxon>
        <taxon>Fungi</taxon>
        <taxon>Dikarya</taxon>
        <taxon>Ascomycota</taxon>
        <taxon>Pezizomycotina</taxon>
        <taxon>Sordariomycetes</taxon>
        <taxon>Hypocreomycetidae</taxon>
        <taxon>Hypocreales</taxon>
        <taxon>Nectriaceae</taxon>
        <taxon>Fusarium</taxon>
        <taxon>Fusarium solani species complex</taxon>
    </lineage>
</organism>
<sequence length="221" mass="24731">MREEMAGFIDSWMEDSGRDEGSRGTLSYILSIQLGAATISISTIEAPRNDPDAVAHIFFSLSCMRRTNRCPQCLVSHGRILDLPRVLVGSTSSLRTYTHAHTHVYTHQHVRQRLEGHGTPCRTGIALDTHPTCWNLNLGWRPCSSLCLANLTRRATRAGRAVTVPRSRWEQSPGGHRLVAVAMESSRRTSPACLEITIIMARRMMKLEAPKVVWQGPSWMD</sequence>
<gene>
    <name evidence="1" type="ORF">B0J15DRAFT_108281</name>
</gene>
<name>A0A9P9RBQ8_FUSSL</name>
<evidence type="ECO:0000313" key="1">
    <source>
        <dbReference type="EMBL" id="KAH7273711.1"/>
    </source>
</evidence>
<accession>A0A9P9RBQ8</accession>